<accession>A0A078LJC5</accession>
<dbReference type="Pfam" id="PF09926">
    <property type="entry name" value="DUF2158"/>
    <property type="match status" value="1"/>
</dbReference>
<evidence type="ECO:0008006" key="2">
    <source>
        <dbReference type="Google" id="ProtNLM"/>
    </source>
</evidence>
<dbReference type="InterPro" id="IPR019226">
    <property type="entry name" value="DUF2158"/>
</dbReference>
<evidence type="ECO:0000313" key="1">
    <source>
        <dbReference type="EMBL" id="CDZ83973.1"/>
    </source>
</evidence>
<protein>
    <recommendedName>
        <fullName evidence="2">DUF2158 domain-containing protein</fullName>
    </recommendedName>
</protein>
<sequence>MSNTFKTGDKVRLKSGGPEMELWKITEKDDELIFICRWDDGKALQIERYHWSEVEHA</sequence>
<dbReference type="PATRIC" id="fig|545.12.peg.2122"/>
<dbReference type="AlphaFoldDB" id="A0A078LJC5"/>
<name>A0A078LJC5_CITKO</name>
<dbReference type="EMBL" id="LK931336">
    <property type="protein sequence ID" value="CDZ83973.1"/>
    <property type="molecule type" value="Genomic_DNA"/>
</dbReference>
<gene>
    <name evidence="1" type="ORF">BN1086_02107</name>
</gene>
<organism evidence="1">
    <name type="scientific">Citrobacter koseri</name>
    <name type="common">Citrobacter diversus</name>
    <dbReference type="NCBI Taxonomy" id="545"/>
    <lineage>
        <taxon>Bacteria</taxon>
        <taxon>Pseudomonadati</taxon>
        <taxon>Pseudomonadota</taxon>
        <taxon>Gammaproteobacteria</taxon>
        <taxon>Enterobacterales</taxon>
        <taxon>Enterobacteriaceae</taxon>
        <taxon>Citrobacter</taxon>
    </lineage>
</organism>
<reference evidence="1" key="1">
    <citation type="submission" date="2014-06" db="EMBL/GenBank/DDBJ databases">
        <authorList>
            <person name="Urmite Genomes Urmite Genomes"/>
        </authorList>
    </citation>
    <scope>NUCLEOTIDE SEQUENCE</scope>
</reference>
<proteinExistence type="predicted"/>